<evidence type="ECO:0000256" key="1">
    <source>
        <dbReference type="ARBA" id="ARBA00004202"/>
    </source>
</evidence>
<dbReference type="InterPro" id="IPR051612">
    <property type="entry name" value="Teichoic_Acid_Biosynth"/>
</dbReference>
<name>A0ABU5N7B7_9MICO</name>
<dbReference type="EMBL" id="JAWJYN010000002">
    <property type="protein sequence ID" value="MDZ8161963.1"/>
    <property type="molecule type" value="Genomic_DNA"/>
</dbReference>
<dbReference type="PANTHER" id="PTHR37316:SF3">
    <property type="entry name" value="TEICHOIC ACID GLYCEROL-PHOSPHATE TRANSFERASE"/>
    <property type="match status" value="1"/>
</dbReference>
<dbReference type="InterPro" id="IPR043149">
    <property type="entry name" value="TagF_N"/>
</dbReference>
<dbReference type="Gene3D" id="3.40.50.12580">
    <property type="match status" value="1"/>
</dbReference>
<gene>
    <name evidence="8" type="ORF">R2Q92_08915</name>
</gene>
<evidence type="ECO:0000256" key="7">
    <source>
        <dbReference type="SAM" id="MobiDB-lite"/>
    </source>
</evidence>
<proteinExistence type="inferred from homology"/>
<dbReference type="InterPro" id="IPR043148">
    <property type="entry name" value="TagF_C"/>
</dbReference>
<keyword evidence="9" id="KW-1185">Reference proteome</keyword>
<accession>A0ABU5N7B7</accession>
<keyword evidence="5" id="KW-0777">Teichoic acid biosynthesis</keyword>
<evidence type="ECO:0000256" key="3">
    <source>
        <dbReference type="ARBA" id="ARBA00022475"/>
    </source>
</evidence>
<dbReference type="PANTHER" id="PTHR37316">
    <property type="entry name" value="TEICHOIC ACID GLYCEROL-PHOSPHATE PRIMASE"/>
    <property type="match status" value="1"/>
</dbReference>
<evidence type="ECO:0000256" key="5">
    <source>
        <dbReference type="ARBA" id="ARBA00022944"/>
    </source>
</evidence>
<comment type="similarity">
    <text evidence="2">Belongs to the CDP-glycerol glycerophosphotransferase family.</text>
</comment>
<keyword evidence="3" id="KW-1003">Cell membrane</keyword>
<comment type="subcellular location">
    <subcellularLocation>
        <location evidence="1">Cell membrane</location>
        <topology evidence="1">Peripheral membrane protein</topology>
    </subcellularLocation>
</comment>
<keyword evidence="4" id="KW-0808">Transferase</keyword>
<evidence type="ECO:0000256" key="6">
    <source>
        <dbReference type="ARBA" id="ARBA00023136"/>
    </source>
</evidence>
<sequence>MIHARFDGGDAPTLVLSGTGPRPRAVELAGSRARTSARLTGRGKTWRAVLPLTVSRWGGPVLPIPSGEYRVEITPAADAQDPQEAAPIEDLPLTQLGGLRAHLTGGLMTAGPPIDPAYDSGEGQDALERRYATRPGGLENAVFFESFYGRNVSCNPLAIDRELARRAPRVTRYWSVVDLSVPVPDGAVPVVEGSPEWWRARGHSRLLVINDWLRRRFVRERGQIVLQTWHGTPLKRLALHRPGFDPRRMAAVLKESRRWNVLLAQNPYAAKVLGKAYAFLTRPMWVEGYPRNDVLVHGDDDGTREALGIGAGERVLLYAPTWRDDRREIVDFVDPAALAAATGAVVLVRGHSRTLQPGRDAEGPRVVDVTGFPDTSRLLLAADALITDYSSVMFDFSVTGKPMYFLVPDLERYRGELRGFYFDLADRAPGPLVRSQEELVAALSRDDADVYADRYAVWRQTFNARDDGHAAERVVDRILDQGFVDAG</sequence>
<evidence type="ECO:0000256" key="2">
    <source>
        <dbReference type="ARBA" id="ARBA00010488"/>
    </source>
</evidence>
<protein>
    <submittedName>
        <fullName evidence="8">CDP-glycerol glycerophosphotransferase family protein</fullName>
    </submittedName>
</protein>
<organism evidence="8 9">
    <name type="scientific">Microbacterium aquimaris</name>
    <dbReference type="NCBI Taxonomy" id="459816"/>
    <lineage>
        <taxon>Bacteria</taxon>
        <taxon>Bacillati</taxon>
        <taxon>Actinomycetota</taxon>
        <taxon>Actinomycetes</taxon>
        <taxon>Micrococcales</taxon>
        <taxon>Microbacteriaceae</taxon>
        <taxon>Microbacterium</taxon>
    </lineage>
</organism>
<dbReference type="Proteomes" id="UP001291912">
    <property type="component" value="Unassembled WGS sequence"/>
</dbReference>
<dbReference type="RefSeq" id="WP_194424466.1">
    <property type="nucleotide sequence ID" value="NZ_BAAAPT010000002.1"/>
</dbReference>
<dbReference type="Gene3D" id="3.40.50.11820">
    <property type="match status" value="1"/>
</dbReference>
<keyword evidence="6" id="KW-0472">Membrane</keyword>
<feature type="region of interest" description="Disordered" evidence="7">
    <location>
        <begin position="1"/>
        <end position="24"/>
    </location>
</feature>
<dbReference type="SUPFAM" id="SSF53756">
    <property type="entry name" value="UDP-Glycosyltransferase/glycogen phosphorylase"/>
    <property type="match status" value="1"/>
</dbReference>
<reference evidence="8 9" key="1">
    <citation type="submission" date="2023-10" db="EMBL/GenBank/DDBJ databases">
        <title>Microbacterium xanthum sp. nov., isolated from seaweed.</title>
        <authorList>
            <person name="Lee S.D."/>
        </authorList>
    </citation>
    <scope>NUCLEOTIDE SEQUENCE [LARGE SCALE GENOMIC DNA]</scope>
    <source>
        <strain evidence="8 9">KCTC 19124</strain>
    </source>
</reference>
<comment type="caution">
    <text evidence="8">The sequence shown here is derived from an EMBL/GenBank/DDBJ whole genome shotgun (WGS) entry which is preliminary data.</text>
</comment>
<dbReference type="InterPro" id="IPR007554">
    <property type="entry name" value="Glycerophosphate_synth"/>
</dbReference>
<dbReference type="Pfam" id="PF04464">
    <property type="entry name" value="Glyphos_transf"/>
    <property type="match status" value="1"/>
</dbReference>
<evidence type="ECO:0000313" key="9">
    <source>
        <dbReference type="Proteomes" id="UP001291912"/>
    </source>
</evidence>
<evidence type="ECO:0000256" key="4">
    <source>
        <dbReference type="ARBA" id="ARBA00022679"/>
    </source>
</evidence>
<evidence type="ECO:0000313" key="8">
    <source>
        <dbReference type="EMBL" id="MDZ8161963.1"/>
    </source>
</evidence>